<comment type="caution">
    <text evidence="2">The sequence shown here is derived from an EMBL/GenBank/DDBJ whole genome shotgun (WGS) entry which is preliminary data.</text>
</comment>
<gene>
    <name evidence="2" type="ORF">EVJ47_06470</name>
</gene>
<evidence type="ECO:0000313" key="3">
    <source>
        <dbReference type="Proteomes" id="UP000320813"/>
    </source>
</evidence>
<accession>A0A519BAR2</accession>
<dbReference type="InterPro" id="IPR039459">
    <property type="entry name" value="RepB-like_DNA_primase_dom"/>
</dbReference>
<name>A0A519BAR2_9DELT</name>
<evidence type="ECO:0000259" key="1">
    <source>
        <dbReference type="Pfam" id="PF16793"/>
    </source>
</evidence>
<organism evidence="2 3">
    <name type="scientific">Candidatus Acidulodesulfobacterium ferriphilum</name>
    <dbReference type="NCBI Taxonomy" id="2597223"/>
    <lineage>
        <taxon>Bacteria</taxon>
        <taxon>Deltaproteobacteria</taxon>
        <taxon>Candidatus Acidulodesulfobacterales</taxon>
        <taxon>Candidatus Acidulodesulfobacterium</taxon>
    </lineage>
</organism>
<sequence>MLILGKNFSTINNKEYMIEKSLEQLKLYPPDTVFTVKAKNFSTGEIKILKDQTAETYPKSLSYLKYLNAAGFNIFLSPAIGKGSVYVLLDDISQAVIDKLNQNGFGPYYFLETSHVNFQAIIKLSDNQIDKNLQTFISRRLTEFYGGDPNSTDISHFFRLAGFTNRKLKYLNGGLYPFVKLNIGINKVCSKGKNI</sequence>
<proteinExistence type="predicted"/>
<dbReference type="Proteomes" id="UP000320813">
    <property type="component" value="Unassembled WGS sequence"/>
</dbReference>
<reference evidence="2 3" key="1">
    <citation type="submission" date="2019-01" db="EMBL/GenBank/DDBJ databases">
        <title>Insights into ecological role of a new deltaproteobacterial order Candidatus Sinidesulfobacterales (Sva0485) by metagenomics and metatranscriptomics.</title>
        <authorList>
            <person name="Tan S."/>
            <person name="Liu J."/>
            <person name="Fang Y."/>
            <person name="Hedlund B.P."/>
            <person name="Lian Z.H."/>
            <person name="Huang L.Y."/>
            <person name="Li J.T."/>
            <person name="Huang L.N."/>
            <person name="Li W.J."/>
            <person name="Jiang H.C."/>
            <person name="Dong H.L."/>
            <person name="Shu W.S."/>
        </authorList>
    </citation>
    <scope>NUCLEOTIDE SEQUENCE [LARGE SCALE GENOMIC DNA]</scope>
    <source>
        <strain evidence="2">AP3</strain>
    </source>
</reference>
<dbReference type="Pfam" id="PF16793">
    <property type="entry name" value="RepB_primase"/>
    <property type="match status" value="1"/>
</dbReference>
<dbReference type="Gene3D" id="3.30.70.1790">
    <property type="entry name" value="RepB DNA-primase, N-terminal domain"/>
    <property type="match status" value="1"/>
</dbReference>
<dbReference type="EMBL" id="SGBD01000003">
    <property type="protein sequence ID" value="RZD14306.1"/>
    <property type="molecule type" value="Genomic_DNA"/>
</dbReference>
<feature type="domain" description="RepB-like DNA primase" evidence="1">
    <location>
        <begin position="61"/>
        <end position="191"/>
    </location>
</feature>
<protein>
    <recommendedName>
        <fullName evidence="1">RepB-like DNA primase domain-containing protein</fullName>
    </recommendedName>
</protein>
<evidence type="ECO:0000313" key="2">
    <source>
        <dbReference type="EMBL" id="RZD14306.1"/>
    </source>
</evidence>
<dbReference type="AlphaFoldDB" id="A0A519BAR2"/>